<evidence type="ECO:0000313" key="2">
    <source>
        <dbReference type="EMBL" id="MEF7612928.1"/>
    </source>
</evidence>
<comment type="caution">
    <text evidence="2">The sequence shown here is derived from an EMBL/GenBank/DDBJ whole genome shotgun (WGS) entry which is preliminary data.</text>
</comment>
<feature type="compositionally biased region" description="Pro residues" evidence="1">
    <location>
        <begin position="1"/>
        <end position="15"/>
    </location>
</feature>
<reference evidence="2 3" key="1">
    <citation type="submission" date="2024-02" db="EMBL/GenBank/DDBJ databases">
        <title>Genome sequence of Aquincola sp. MAHUQ-54.</title>
        <authorList>
            <person name="Huq M.A."/>
        </authorList>
    </citation>
    <scope>NUCLEOTIDE SEQUENCE [LARGE SCALE GENOMIC DNA]</scope>
    <source>
        <strain evidence="2 3">MAHUQ-54</strain>
    </source>
</reference>
<accession>A0AAW9PYS7</accession>
<evidence type="ECO:0000256" key="1">
    <source>
        <dbReference type="SAM" id="MobiDB-lite"/>
    </source>
</evidence>
<dbReference type="EMBL" id="JAZIBG010000009">
    <property type="protein sequence ID" value="MEF7612928.1"/>
    <property type="molecule type" value="Genomic_DNA"/>
</dbReference>
<proteinExistence type="predicted"/>
<sequence length="107" mass="11004">MTTPPPAGPAQPGPAAPHDEGQRTTGGSNYGDYVPPRVLSHPPEPPEPCVPPDIAPDDPDYALWQARRAQRAARAAATHGVTPAPDAAASQVGEEDPGSAADESQPR</sequence>
<dbReference type="RefSeq" id="WP_332287837.1">
    <property type="nucleotide sequence ID" value="NZ_JAZIBG010000009.1"/>
</dbReference>
<feature type="region of interest" description="Disordered" evidence="1">
    <location>
        <begin position="1"/>
        <end position="60"/>
    </location>
</feature>
<name>A0AAW9PYS7_9BURK</name>
<dbReference type="AlphaFoldDB" id="A0AAW9PYS7"/>
<feature type="region of interest" description="Disordered" evidence="1">
    <location>
        <begin position="73"/>
        <end position="107"/>
    </location>
</feature>
<feature type="compositionally biased region" description="Pro residues" evidence="1">
    <location>
        <begin position="42"/>
        <end position="54"/>
    </location>
</feature>
<evidence type="ECO:0000313" key="3">
    <source>
        <dbReference type="Proteomes" id="UP001336250"/>
    </source>
</evidence>
<gene>
    <name evidence="2" type="ORF">V4F39_03325</name>
</gene>
<keyword evidence="3" id="KW-1185">Reference proteome</keyword>
<dbReference type="Proteomes" id="UP001336250">
    <property type="component" value="Unassembled WGS sequence"/>
</dbReference>
<organism evidence="2 3">
    <name type="scientific">Aquincola agrisoli</name>
    <dbReference type="NCBI Taxonomy" id="3119538"/>
    <lineage>
        <taxon>Bacteria</taxon>
        <taxon>Pseudomonadati</taxon>
        <taxon>Pseudomonadota</taxon>
        <taxon>Betaproteobacteria</taxon>
        <taxon>Burkholderiales</taxon>
        <taxon>Sphaerotilaceae</taxon>
        <taxon>Aquincola</taxon>
    </lineage>
</organism>
<protein>
    <submittedName>
        <fullName evidence="2">Uncharacterized protein</fullName>
    </submittedName>
</protein>